<name>A0A9W4TQJ0_9PROT</name>
<keyword evidence="1" id="KW-0472">Membrane</keyword>
<dbReference type="Proteomes" id="UP001154255">
    <property type="component" value="Unassembled WGS sequence"/>
</dbReference>
<gene>
    <name evidence="2" type="ORF">R53529_LOCUS204</name>
    <name evidence="3" type="ORF">R53530_LOCUS897</name>
</gene>
<dbReference type="EMBL" id="CAMXCS010000001">
    <property type="protein sequence ID" value="CAI3925557.1"/>
    <property type="molecule type" value="Genomic_DNA"/>
</dbReference>
<protein>
    <submittedName>
        <fullName evidence="3">Uncharacterized protein</fullName>
    </submittedName>
</protein>
<organism evidence="3 4">
    <name type="scientific">Commensalibacter communis</name>
    <dbReference type="NCBI Taxonomy" id="2972786"/>
    <lineage>
        <taxon>Bacteria</taxon>
        <taxon>Pseudomonadati</taxon>
        <taxon>Pseudomonadota</taxon>
        <taxon>Alphaproteobacteria</taxon>
        <taxon>Acetobacterales</taxon>
        <taxon>Acetobacteraceae</taxon>
    </lineage>
</organism>
<feature type="transmembrane region" description="Helical" evidence="1">
    <location>
        <begin position="158"/>
        <end position="180"/>
    </location>
</feature>
<sequence>MTLILTHHPSDQFTLLNPEMAGLYKTITAEISQFVSPQHALLFTEPKMINEMLYWYAEGEEVVPWRALSEAKQKQVIQVIQSMLIDISKVAHLHPNSLLLRFFPNYGYFPSSEYIYLVDGHPVITAWGYSGGNGFYNPLINEQSNISRKTRLLLWSKFPWVTALLALFTGVLTSLLLSIYHHSDQVCYATYPKIQEVKEALNGQNKNQALNKKQDELSKSLVLLKKQCKIPPVRSLEPQQTPKLTPLPKEAWEKKDKSMLNGCWHLTTPLKLVARGTDKWTPIKIWQVCFDNSGGGNQIITTMDDITCQGPLSASFQGDKLVIKQPENCKGGFNLVRGTQICTRSNDKEATCLYKDDDVRDGKGVIGIFKR</sequence>
<evidence type="ECO:0000313" key="4">
    <source>
        <dbReference type="Proteomes" id="UP001154255"/>
    </source>
</evidence>
<keyword evidence="1" id="KW-0812">Transmembrane</keyword>
<evidence type="ECO:0000256" key="1">
    <source>
        <dbReference type="SAM" id="Phobius"/>
    </source>
</evidence>
<reference evidence="3" key="1">
    <citation type="submission" date="2022-10" db="EMBL/GenBank/DDBJ databases">
        <authorList>
            <person name="Botero Cardona J."/>
        </authorList>
    </citation>
    <scope>NUCLEOTIDE SEQUENCE</scope>
    <source>
        <strain evidence="3">LMG 31819</strain>
        <strain evidence="2">R-53529</strain>
    </source>
</reference>
<comment type="caution">
    <text evidence="3">The sequence shown here is derived from an EMBL/GenBank/DDBJ whole genome shotgun (WGS) entry which is preliminary data.</text>
</comment>
<keyword evidence="1" id="KW-1133">Transmembrane helix</keyword>
<evidence type="ECO:0000313" key="3">
    <source>
        <dbReference type="EMBL" id="CAI3935270.1"/>
    </source>
</evidence>
<dbReference type="Proteomes" id="UP001154259">
    <property type="component" value="Unassembled WGS sequence"/>
</dbReference>
<dbReference type="EMBL" id="CAMXCM010000001">
    <property type="protein sequence ID" value="CAI3935270.1"/>
    <property type="molecule type" value="Genomic_DNA"/>
</dbReference>
<accession>A0A9W4TQJ0</accession>
<proteinExistence type="predicted"/>
<dbReference type="AlphaFoldDB" id="A0A9W4TQJ0"/>
<dbReference type="RefSeq" id="WP_271788660.1">
    <property type="nucleotide sequence ID" value="NZ_CAMXCM010000001.1"/>
</dbReference>
<evidence type="ECO:0000313" key="5">
    <source>
        <dbReference type="Proteomes" id="UP001154259"/>
    </source>
</evidence>
<keyword evidence="5" id="KW-1185">Reference proteome</keyword>
<evidence type="ECO:0000313" key="2">
    <source>
        <dbReference type="EMBL" id="CAI3925557.1"/>
    </source>
</evidence>